<keyword evidence="4" id="KW-1133">Transmembrane helix</keyword>
<evidence type="ECO:0008006" key="7">
    <source>
        <dbReference type="Google" id="ProtNLM"/>
    </source>
</evidence>
<dbReference type="InterPro" id="IPR011701">
    <property type="entry name" value="MFS"/>
</dbReference>
<keyword evidence="4" id="KW-0472">Membrane</keyword>
<comment type="subcellular location">
    <subcellularLocation>
        <location evidence="1">Membrane</location>
        <topology evidence="1">Multi-pass membrane protein</topology>
    </subcellularLocation>
</comment>
<evidence type="ECO:0000256" key="4">
    <source>
        <dbReference type="SAM" id="Phobius"/>
    </source>
</evidence>
<feature type="transmembrane region" description="Helical" evidence="4">
    <location>
        <begin position="341"/>
        <end position="362"/>
    </location>
</feature>
<dbReference type="PANTHER" id="PTHR11360:SF177">
    <property type="entry name" value="RIBOFLAVIN TRANSPORTER MCH5"/>
    <property type="match status" value="1"/>
</dbReference>
<evidence type="ECO:0000256" key="1">
    <source>
        <dbReference type="ARBA" id="ARBA00004141"/>
    </source>
</evidence>
<accession>A0ABR3JDZ1</accession>
<dbReference type="InterPro" id="IPR036259">
    <property type="entry name" value="MFS_trans_sf"/>
</dbReference>
<evidence type="ECO:0000256" key="2">
    <source>
        <dbReference type="ARBA" id="ARBA00006727"/>
    </source>
</evidence>
<evidence type="ECO:0000313" key="5">
    <source>
        <dbReference type="EMBL" id="KAL0953929.1"/>
    </source>
</evidence>
<comment type="similarity">
    <text evidence="2">Belongs to the major facilitator superfamily. Monocarboxylate porter (TC 2.A.1.13) family.</text>
</comment>
<feature type="transmembrane region" description="Helical" evidence="4">
    <location>
        <begin position="207"/>
        <end position="232"/>
    </location>
</feature>
<proteinExistence type="inferred from homology"/>
<dbReference type="EMBL" id="JASNQZ010000008">
    <property type="protein sequence ID" value="KAL0953929.1"/>
    <property type="molecule type" value="Genomic_DNA"/>
</dbReference>
<organism evidence="5 6">
    <name type="scientific">Hohenbuehelia grisea</name>
    <dbReference type="NCBI Taxonomy" id="104357"/>
    <lineage>
        <taxon>Eukaryota</taxon>
        <taxon>Fungi</taxon>
        <taxon>Dikarya</taxon>
        <taxon>Basidiomycota</taxon>
        <taxon>Agaricomycotina</taxon>
        <taxon>Agaricomycetes</taxon>
        <taxon>Agaricomycetidae</taxon>
        <taxon>Agaricales</taxon>
        <taxon>Pleurotineae</taxon>
        <taxon>Pleurotaceae</taxon>
        <taxon>Hohenbuehelia</taxon>
    </lineage>
</organism>
<feature type="transmembrane region" description="Helical" evidence="4">
    <location>
        <begin position="176"/>
        <end position="195"/>
    </location>
</feature>
<dbReference type="InterPro" id="IPR050327">
    <property type="entry name" value="Proton-linked_MCT"/>
</dbReference>
<reference evidence="6" key="1">
    <citation type="submission" date="2024-06" db="EMBL/GenBank/DDBJ databases">
        <title>Multi-omics analyses provide insights into the biosynthesis of the anticancer antibiotic pleurotin in Hohenbuehelia grisea.</title>
        <authorList>
            <person name="Weaver J.A."/>
            <person name="Alberti F."/>
        </authorList>
    </citation>
    <scope>NUCLEOTIDE SEQUENCE [LARGE SCALE GENOMIC DNA]</scope>
    <source>
        <strain evidence="6">T-177</strain>
    </source>
</reference>
<sequence>MEFLFSSGAMSNSQSSSVPSTPSSIEKLDFPCIDERDCCPDGGRKAWFVVLGGFLAQCSTWGIMMSFNVFKDYYLSTLLAQSSTPVISAIGSLQLFLAYGLGPVVGRAFDAYGIRVLYPLGSSLAVLGLLLTSFCQENQPWQIFLTHGVMFGIGTSIMTTPPLALCNHWFDRKRPLALGIVVSGTGMGGAVFPPLLLKLIEVLGFRWAVRVCALISTVCLGLNWWLATARLPPIGGMSLKSAVDFNGFRDCRYALAATASCLMAYALYIPYFFIGDYADLYDVPQNIVDLLVPLTNFCGFVSRIAPAFIATIVGPLDVLLASSWGSAILVLGMWLPSHTAAPIAVFGGLYGFFSGPFTSIMPSYVANITPQEHYGARLGMIDFFIAVATLVGPPTQGALIDPKDEDHFQHLIIFTGSTIAASGIVLVITRLVDSRQSKSRINQ</sequence>
<feature type="transmembrane region" description="Helical" evidence="4">
    <location>
        <begin position="116"/>
        <end position="134"/>
    </location>
</feature>
<feature type="transmembrane region" description="Helical" evidence="4">
    <location>
        <begin position="46"/>
        <end position="67"/>
    </location>
</feature>
<dbReference type="Gene3D" id="1.20.1250.20">
    <property type="entry name" value="MFS general substrate transporter like domains"/>
    <property type="match status" value="2"/>
</dbReference>
<feature type="transmembrane region" description="Helical" evidence="4">
    <location>
        <begin position="253"/>
        <end position="274"/>
    </location>
</feature>
<gene>
    <name evidence="5" type="ORF">HGRIS_005094</name>
</gene>
<comment type="caution">
    <text evidence="5">The sequence shown here is derived from an EMBL/GenBank/DDBJ whole genome shotgun (WGS) entry which is preliminary data.</text>
</comment>
<evidence type="ECO:0000313" key="6">
    <source>
        <dbReference type="Proteomes" id="UP001556367"/>
    </source>
</evidence>
<dbReference type="Pfam" id="PF07690">
    <property type="entry name" value="MFS_1"/>
    <property type="match status" value="1"/>
</dbReference>
<dbReference type="Proteomes" id="UP001556367">
    <property type="component" value="Unassembled WGS sequence"/>
</dbReference>
<feature type="transmembrane region" description="Helical" evidence="4">
    <location>
        <begin position="374"/>
        <end position="391"/>
    </location>
</feature>
<keyword evidence="6" id="KW-1185">Reference proteome</keyword>
<feature type="transmembrane region" description="Helical" evidence="4">
    <location>
        <begin position="294"/>
        <end position="313"/>
    </location>
</feature>
<evidence type="ECO:0000256" key="3">
    <source>
        <dbReference type="SAM" id="MobiDB-lite"/>
    </source>
</evidence>
<protein>
    <recommendedName>
        <fullName evidence="7">Major facilitator superfamily (MFS) profile domain-containing protein</fullName>
    </recommendedName>
</protein>
<feature type="transmembrane region" description="Helical" evidence="4">
    <location>
        <begin position="87"/>
        <end position="109"/>
    </location>
</feature>
<feature type="transmembrane region" description="Helical" evidence="4">
    <location>
        <begin position="140"/>
        <end position="164"/>
    </location>
</feature>
<feature type="transmembrane region" description="Helical" evidence="4">
    <location>
        <begin position="318"/>
        <end position="335"/>
    </location>
</feature>
<dbReference type="SUPFAM" id="SSF103473">
    <property type="entry name" value="MFS general substrate transporter"/>
    <property type="match status" value="1"/>
</dbReference>
<keyword evidence="4" id="KW-0812">Transmembrane</keyword>
<name>A0ABR3JDZ1_9AGAR</name>
<dbReference type="PANTHER" id="PTHR11360">
    <property type="entry name" value="MONOCARBOXYLATE TRANSPORTER"/>
    <property type="match status" value="1"/>
</dbReference>
<feature type="region of interest" description="Disordered" evidence="3">
    <location>
        <begin position="1"/>
        <end position="24"/>
    </location>
</feature>
<feature type="transmembrane region" description="Helical" evidence="4">
    <location>
        <begin position="411"/>
        <end position="432"/>
    </location>
</feature>